<proteinExistence type="inferred from homology"/>
<dbReference type="Pfam" id="PF00106">
    <property type="entry name" value="adh_short"/>
    <property type="match status" value="2"/>
</dbReference>
<gene>
    <name evidence="4" type="ORF">H2508_03950</name>
</gene>
<dbReference type="PROSITE" id="PS00061">
    <property type="entry name" value="ADH_SHORT"/>
    <property type="match status" value="1"/>
</dbReference>
<keyword evidence="2" id="KW-0521">NADP</keyword>
<comment type="similarity">
    <text evidence="1">Belongs to the short-chain dehydrogenases/reductases (SDR) family.</text>
</comment>
<keyword evidence="3" id="KW-0560">Oxidoreductase</keyword>
<dbReference type="InterPro" id="IPR020904">
    <property type="entry name" value="Sc_DH/Rdtase_CS"/>
</dbReference>
<dbReference type="PANTHER" id="PTHR43391:SF14">
    <property type="entry name" value="DEHYDROGENASE_REDUCTASE SDR FAMILY PROTEIN 7-LIKE"/>
    <property type="match status" value="1"/>
</dbReference>
<evidence type="ECO:0000313" key="5">
    <source>
        <dbReference type="Proteomes" id="UP000539350"/>
    </source>
</evidence>
<keyword evidence="5" id="KW-1185">Reference proteome</keyword>
<dbReference type="PRINTS" id="PR00081">
    <property type="entry name" value="GDHRDH"/>
</dbReference>
<dbReference type="AlphaFoldDB" id="A0A7W2TUL4"/>
<organism evidence="4 5">
    <name type="scientific">Sediminihaliea albiluteola</name>
    <dbReference type="NCBI Taxonomy" id="2758564"/>
    <lineage>
        <taxon>Bacteria</taxon>
        <taxon>Pseudomonadati</taxon>
        <taxon>Pseudomonadota</taxon>
        <taxon>Gammaproteobacteria</taxon>
        <taxon>Cellvibrionales</taxon>
        <taxon>Halieaceae</taxon>
        <taxon>Sediminihaliea</taxon>
    </lineage>
</organism>
<dbReference type="InterPro" id="IPR002347">
    <property type="entry name" value="SDR_fam"/>
</dbReference>
<dbReference type="PANTHER" id="PTHR43391">
    <property type="entry name" value="RETINOL DEHYDROGENASE-RELATED"/>
    <property type="match status" value="1"/>
</dbReference>
<sequence length="276" mass="29550">MSRPVAFITGASRGIGACTAIELAKNGYNLVLTARTLKEGDKNEYGSWESNSTALPGSLESTAEAARKEGAEVLCVRSDILDIDSVLAAADQAIAHFGQVDLLFNNACYQGPGNMQRVLDVEIEQAQNIYMGNVLTPLALVKKLLPGMLARKSGAVINMVSGSAITDPPAPADEGGWGFVYPSSKAALIRMVPSLRVEHKDSGVRFFSVEPGFVLTEVMKANGLDDSIAARFKPTPPEAIAEIIHWLATSEAALEQHDRAVIFAPQLHKKLFTDQA</sequence>
<evidence type="ECO:0000256" key="3">
    <source>
        <dbReference type="ARBA" id="ARBA00023002"/>
    </source>
</evidence>
<reference evidence="4 5" key="1">
    <citation type="submission" date="2020-07" db="EMBL/GenBank/DDBJ databases">
        <title>Halieaceae bacterium, F7430, whole genome shotgun sequencing project.</title>
        <authorList>
            <person name="Jiang S."/>
            <person name="Liu Z.W."/>
            <person name="Du Z.J."/>
        </authorList>
    </citation>
    <scope>NUCLEOTIDE SEQUENCE [LARGE SCALE GENOMIC DNA]</scope>
    <source>
        <strain evidence="4 5">F7430</strain>
    </source>
</reference>
<comment type="caution">
    <text evidence="4">The sequence shown here is derived from an EMBL/GenBank/DDBJ whole genome shotgun (WGS) entry which is preliminary data.</text>
</comment>
<dbReference type="RefSeq" id="WP_182169067.1">
    <property type="nucleotide sequence ID" value="NZ_JACFXU010000013.1"/>
</dbReference>
<protein>
    <submittedName>
        <fullName evidence="4">SDR family oxidoreductase</fullName>
    </submittedName>
</protein>
<dbReference type="SUPFAM" id="SSF51735">
    <property type="entry name" value="NAD(P)-binding Rossmann-fold domains"/>
    <property type="match status" value="1"/>
</dbReference>
<dbReference type="CDD" id="cd05233">
    <property type="entry name" value="SDR_c"/>
    <property type="match status" value="1"/>
</dbReference>
<dbReference type="InterPro" id="IPR036291">
    <property type="entry name" value="NAD(P)-bd_dom_sf"/>
</dbReference>
<dbReference type="Proteomes" id="UP000539350">
    <property type="component" value="Unassembled WGS sequence"/>
</dbReference>
<name>A0A7W2TUL4_9GAMM</name>
<dbReference type="EMBL" id="JACFXU010000013">
    <property type="protein sequence ID" value="MBA6412257.1"/>
    <property type="molecule type" value="Genomic_DNA"/>
</dbReference>
<evidence type="ECO:0000313" key="4">
    <source>
        <dbReference type="EMBL" id="MBA6412257.1"/>
    </source>
</evidence>
<evidence type="ECO:0000256" key="1">
    <source>
        <dbReference type="ARBA" id="ARBA00006484"/>
    </source>
</evidence>
<dbReference type="GO" id="GO:0016491">
    <property type="term" value="F:oxidoreductase activity"/>
    <property type="evidence" value="ECO:0007669"/>
    <property type="project" value="UniProtKB-KW"/>
</dbReference>
<evidence type="ECO:0000256" key="2">
    <source>
        <dbReference type="ARBA" id="ARBA00022857"/>
    </source>
</evidence>
<dbReference type="Gene3D" id="3.40.50.720">
    <property type="entry name" value="NAD(P)-binding Rossmann-like Domain"/>
    <property type="match status" value="1"/>
</dbReference>
<accession>A0A7W2TUL4</accession>